<comment type="caution">
    <text evidence="3">The sequence shown here is derived from an EMBL/GenBank/DDBJ whole genome shotgun (WGS) entry which is preliminary data.</text>
</comment>
<dbReference type="EMBL" id="JAADJZ010000014">
    <property type="protein sequence ID" value="KAF2870230.1"/>
    <property type="molecule type" value="Genomic_DNA"/>
</dbReference>
<protein>
    <recommendedName>
        <fullName evidence="5">Vacuolar membrane protein</fullName>
    </recommendedName>
</protein>
<proteinExistence type="predicted"/>
<feature type="compositionally biased region" description="Polar residues" evidence="1">
    <location>
        <begin position="449"/>
        <end position="460"/>
    </location>
</feature>
<name>A0A7C8IBW5_9PLEO</name>
<accession>A0A7C8IBW5</accession>
<dbReference type="OrthoDB" id="436496at2759"/>
<evidence type="ECO:0008006" key="5">
    <source>
        <dbReference type="Google" id="ProtNLM"/>
    </source>
</evidence>
<keyword evidence="2" id="KW-1133">Transmembrane helix</keyword>
<organism evidence="3 4">
    <name type="scientific">Massariosphaeria phaeospora</name>
    <dbReference type="NCBI Taxonomy" id="100035"/>
    <lineage>
        <taxon>Eukaryota</taxon>
        <taxon>Fungi</taxon>
        <taxon>Dikarya</taxon>
        <taxon>Ascomycota</taxon>
        <taxon>Pezizomycotina</taxon>
        <taxon>Dothideomycetes</taxon>
        <taxon>Pleosporomycetidae</taxon>
        <taxon>Pleosporales</taxon>
        <taxon>Pleosporales incertae sedis</taxon>
        <taxon>Massariosphaeria</taxon>
    </lineage>
</organism>
<dbReference type="GO" id="GO:0015079">
    <property type="term" value="F:potassium ion transmembrane transporter activity"/>
    <property type="evidence" value="ECO:0007669"/>
    <property type="project" value="InterPro"/>
</dbReference>
<feature type="transmembrane region" description="Helical" evidence="2">
    <location>
        <begin position="83"/>
        <end position="104"/>
    </location>
</feature>
<keyword evidence="2" id="KW-0812">Transmembrane</keyword>
<dbReference type="AlphaFoldDB" id="A0A7C8IBW5"/>
<dbReference type="PANTHER" id="PTHR36424:SF1">
    <property type="entry name" value="LOW AFFINITY K(+) TRANSPORTER 1-RELATED"/>
    <property type="match status" value="1"/>
</dbReference>
<feature type="compositionally biased region" description="Basic and acidic residues" evidence="1">
    <location>
        <begin position="298"/>
        <end position="319"/>
    </location>
</feature>
<feature type="compositionally biased region" description="Basic and acidic residues" evidence="1">
    <location>
        <begin position="430"/>
        <end position="440"/>
    </location>
</feature>
<dbReference type="Pfam" id="PF16944">
    <property type="entry name" value="KCH"/>
    <property type="match status" value="1"/>
</dbReference>
<dbReference type="GO" id="GO:0005886">
    <property type="term" value="C:plasma membrane"/>
    <property type="evidence" value="ECO:0007669"/>
    <property type="project" value="InterPro"/>
</dbReference>
<keyword evidence="4" id="KW-1185">Reference proteome</keyword>
<gene>
    <name evidence="3" type="ORF">BDV95DRAFT_496866</name>
</gene>
<evidence type="ECO:0000313" key="4">
    <source>
        <dbReference type="Proteomes" id="UP000481861"/>
    </source>
</evidence>
<evidence type="ECO:0000313" key="3">
    <source>
        <dbReference type="EMBL" id="KAF2870230.1"/>
    </source>
</evidence>
<sequence>MGCCGDREKGLTVTEEQKWDYIVSATLSDFKSTSCLTPLSYAWLWILVLISGAVYAADAFTAVNLLAFDKWSSEVKPKVPFDVAKWIFAITIILSYVFLIYRWVMALRVIRSGSVAACYLEPLAAIWQSMRLTKEGQGWRRFLVFAELTTSRKGVDYVALFSYFQFKGALLIVVAQGPRMAINAMTLWAVMQAQIIPVGEHAASEDRSNFEQFFINIQTMTRTGNMRETIIYGTMFFSLFIWAIAALSLLLSVLFYVCFLLHYIPKSDGTLGKYCRRKIDTRLERIVGKTVKKALEKQDLKRRREEEKAMKKGQLDKPSQRVPTLPKLGGKDDDASSIRSFGTVSTTLPPYSSNAPSRTNTMSTTATTSTRTATMRPSLPSLNERPFPQRSDTQGTNFSTASYGSNAPLLSQAGGMGLSSPTPPLPTLDRNADYFDETHSYRPMPQGQPPRSYSPMSQGRGTPRPQRAPYPRVDTDYSNGRASPAPQLITSLPGDVRGPSPAYGHQAYPNDRAIVSPLGGPSFSPYEYRDPAGPSYEMSPVEVTPVDNFPQQSRENFRPPQLPNALRVGSPAPAPGANFDRTSPPPLRSGTAPPSNPRAGLPPSLQSAIQRREASQPLPNRGMASSVPPPQQRSVTAPPQRPGWGQGPTPRSNTTAPGPRGYDNSYGRGPQGGENRW</sequence>
<feature type="transmembrane region" description="Helical" evidence="2">
    <location>
        <begin position="41"/>
        <end position="63"/>
    </location>
</feature>
<feature type="compositionally biased region" description="Polar residues" evidence="1">
    <location>
        <begin position="337"/>
        <end position="356"/>
    </location>
</feature>
<dbReference type="InterPro" id="IPR031606">
    <property type="entry name" value="Kch1/2"/>
</dbReference>
<feature type="transmembrane region" description="Helical" evidence="2">
    <location>
        <begin position="230"/>
        <end position="257"/>
    </location>
</feature>
<reference evidence="3 4" key="1">
    <citation type="submission" date="2020-01" db="EMBL/GenBank/DDBJ databases">
        <authorList>
            <consortium name="DOE Joint Genome Institute"/>
            <person name="Haridas S."/>
            <person name="Albert R."/>
            <person name="Binder M."/>
            <person name="Bloem J."/>
            <person name="Labutti K."/>
            <person name="Salamov A."/>
            <person name="Andreopoulos B."/>
            <person name="Baker S.E."/>
            <person name="Barry K."/>
            <person name="Bills G."/>
            <person name="Bluhm B.H."/>
            <person name="Cannon C."/>
            <person name="Castanera R."/>
            <person name="Culley D.E."/>
            <person name="Daum C."/>
            <person name="Ezra D."/>
            <person name="Gonzalez J.B."/>
            <person name="Henrissat B."/>
            <person name="Kuo A."/>
            <person name="Liang C."/>
            <person name="Lipzen A."/>
            <person name="Lutzoni F."/>
            <person name="Magnuson J."/>
            <person name="Mondo S."/>
            <person name="Nolan M."/>
            <person name="Ohm R."/>
            <person name="Pangilinan J."/>
            <person name="Park H.-J.H."/>
            <person name="Ramirez L."/>
            <person name="Alfaro M."/>
            <person name="Sun H."/>
            <person name="Tritt A."/>
            <person name="Yoshinaga Y."/>
            <person name="Zwiers L.-H.L."/>
            <person name="Turgeon B.G."/>
            <person name="Goodwin S.B."/>
            <person name="Spatafora J.W."/>
            <person name="Crous P.W."/>
            <person name="Grigoriev I.V."/>
        </authorList>
    </citation>
    <scope>NUCLEOTIDE SEQUENCE [LARGE SCALE GENOMIC DNA]</scope>
    <source>
        <strain evidence="3 4">CBS 611.86</strain>
    </source>
</reference>
<feature type="region of interest" description="Disordered" evidence="1">
    <location>
        <begin position="298"/>
        <end position="677"/>
    </location>
</feature>
<dbReference type="PANTHER" id="PTHR36424">
    <property type="entry name" value="PHEROMONE-REGULATED MEMBRANE PROTEIN 6"/>
    <property type="match status" value="1"/>
</dbReference>
<feature type="compositionally biased region" description="Low complexity" evidence="1">
    <location>
        <begin position="357"/>
        <end position="376"/>
    </location>
</feature>
<evidence type="ECO:0000256" key="1">
    <source>
        <dbReference type="SAM" id="MobiDB-lite"/>
    </source>
</evidence>
<keyword evidence="2" id="KW-0472">Membrane</keyword>
<feature type="compositionally biased region" description="Polar residues" evidence="1">
    <location>
        <begin position="390"/>
        <end position="409"/>
    </location>
</feature>
<evidence type="ECO:0000256" key="2">
    <source>
        <dbReference type="SAM" id="Phobius"/>
    </source>
</evidence>
<dbReference type="Proteomes" id="UP000481861">
    <property type="component" value="Unassembled WGS sequence"/>
</dbReference>